<gene>
    <name evidence="2" type="ORF">V6N12_015171</name>
</gene>
<evidence type="ECO:0000313" key="3">
    <source>
        <dbReference type="Proteomes" id="UP001472677"/>
    </source>
</evidence>
<feature type="signal peptide" evidence="1">
    <location>
        <begin position="1"/>
        <end position="18"/>
    </location>
</feature>
<feature type="chain" id="PRO_5045162313" evidence="1">
    <location>
        <begin position="19"/>
        <end position="146"/>
    </location>
</feature>
<protein>
    <submittedName>
        <fullName evidence="2">Uncharacterized protein</fullName>
    </submittedName>
</protein>
<evidence type="ECO:0000256" key="1">
    <source>
        <dbReference type="SAM" id="SignalP"/>
    </source>
</evidence>
<reference evidence="2 3" key="1">
    <citation type="journal article" date="2024" name="G3 (Bethesda)">
        <title>Genome assembly of Hibiscus sabdariffa L. provides insights into metabolisms of medicinal natural products.</title>
        <authorList>
            <person name="Kim T."/>
        </authorList>
    </citation>
    <scope>NUCLEOTIDE SEQUENCE [LARGE SCALE GENOMIC DNA]</scope>
    <source>
        <strain evidence="2">TK-2024</strain>
        <tissue evidence="2">Old leaves</tissue>
    </source>
</reference>
<accession>A0ABR2DMC8</accession>
<proteinExistence type="predicted"/>
<dbReference type="Proteomes" id="UP001472677">
    <property type="component" value="Unassembled WGS sequence"/>
</dbReference>
<keyword evidence="3" id="KW-1185">Reference proteome</keyword>
<dbReference type="EMBL" id="JBBPBM010000024">
    <property type="protein sequence ID" value="KAK8542578.1"/>
    <property type="molecule type" value="Genomic_DNA"/>
</dbReference>
<organism evidence="2 3">
    <name type="scientific">Hibiscus sabdariffa</name>
    <name type="common">roselle</name>
    <dbReference type="NCBI Taxonomy" id="183260"/>
    <lineage>
        <taxon>Eukaryota</taxon>
        <taxon>Viridiplantae</taxon>
        <taxon>Streptophyta</taxon>
        <taxon>Embryophyta</taxon>
        <taxon>Tracheophyta</taxon>
        <taxon>Spermatophyta</taxon>
        <taxon>Magnoliopsida</taxon>
        <taxon>eudicotyledons</taxon>
        <taxon>Gunneridae</taxon>
        <taxon>Pentapetalae</taxon>
        <taxon>rosids</taxon>
        <taxon>malvids</taxon>
        <taxon>Malvales</taxon>
        <taxon>Malvaceae</taxon>
        <taxon>Malvoideae</taxon>
        <taxon>Hibiscus</taxon>
    </lineage>
</organism>
<keyword evidence="1" id="KW-0732">Signal</keyword>
<evidence type="ECO:0000313" key="2">
    <source>
        <dbReference type="EMBL" id="KAK8542578.1"/>
    </source>
</evidence>
<comment type="caution">
    <text evidence="2">The sequence shown here is derived from an EMBL/GenBank/DDBJ whole genome shotgun (WGS) entry which is preliminary data.</text>
</comment>
<sequence>MLIALLVRLAAFIRTVRFESWRRPNYIHPSNTIEPNMNSHSNSTVQEVVNEEDHVRPRIDRLQKLEKAFEELNNKPAVIPIEKEKMLMESLDRIKSVNRWLQGDEEESKREKSIPYASSSTLQCRQQSWPLMMNFVSINLLLLEPP</sequence>
<name>A0ABR2DMC8_9ROSI</name>